<dbReference type="AlphaFoldDB" id="A0A1M6GD85"/>
<organism evidence="1 2">
    <name type="scientific">Lutispora thermophila DSM 19022</name>
    <dbReference type="NCBI Taxonomy" id="1122184"/>
    <lineage>
        <taxon>Bacteria</taxon>
        <taxon>Bacillati</taxon>
        <taxon>Bacillota</taxon>
        <taxon>Clostridia</taxon>
        <taxon>Lutisporales</taxon>
        <taxon>Lutisporaceae</taxon>
        <taxon>Lutispora</taxon>
    </lineage>
</organism>
<dbReference type="OrthoDB" id="1935838at2"/>
<keyword evidence="2" id="KW-1185">Reference proteome</keyword>
<dbReference type="STRING" id="1122184.SAMN02745176_02320"/>
<dbReference type="Proteomes" id="UP000184442">
    <property type="component" value="Unassembled WGS sequence"/>
</dbReference>
<name>A0A1M6GD85_9FIRM</name>
<proteinExistence type="predicted"/>
<dbReference type="EMBL" id="FQZS01000015">
    <property type="protein sequence ID" value="SHJ07892.1"/>
    <property type="molecule type" value="Genomic_DNA"/>
</dbReference>
<sequence>MNKMMMCPLMNNMNWAMNPTMYPQAYSNMYMDYDMAGNMEDIFAEDDRDDEYFDSLYPDSCKKIMPYIDRELDKMETEESPLYDGHPEKEMMDRLGDRIYDRVIADMPDMKEHWEGRQYGSRSLLRDLVGVLLLTNLARRRRRRRRRNYDYYNNYWYNY</sequence>
<reference evidence="1 2" key="1">
    <citation type="submission" date="2016-11" db="EMBL/GenBank/DDBJ databases">
        <authorList>
            <person name="Jaros S."/>
            <person name="Januszkiewicz K."/>
            <person name="Wedrychowicz H."/>
        </authorList>
    </citation>
    <scope>NUCLEOTIDE SEQUENCE [LARGE SCALE GENOMIC DNA]</scope>
    <source>
        <strain evidence="1 2">DSM 19022</strain>
    </source>
</reference>
<protein>
    <submittedName>
        <fullName evidence="1">Uncharacterized protein</fullName>
    </submittedName>
</protein>
<dbReference type="RefSeq" id="WP_073026365.1">
    <property type="nucleotide sequence ID" value="NZ_FQZS01000015.1"/>
</dbReference>
<evidence type="ECO:0000313" key="2">
    <source>
        <dbReference type="Proteomes" id="UP000184442"/>
    </source>
</evidence>
<evidence type="ECO:0000313" key="1">
    <source>
        <dbReference type="EMBL" id="SHJ07892.1"/>
    </source>
</evidence>
<gene>
    <name evidence="1" type="ORF">SAMN02745176_02320</name>
</gene>
<accession>A0A1M6GD85</accession>